<dbReference type="SMART" id="SM00129">
    <property type="entry name" value="KISc"/>
    <property type="match status" value="1"/>
</dbReference>
<sequence length="1107" mass="126311">MKSDNVRVNIRIRPISKKEIDEGAQDCLLASGPQIDCRGTHFTFDNVFSCNVEQTEIYNQTVEPMLASLLEGFNQTVFAYGQTGSGKTYTMGGEFGKRDREHDGILPRVAEDIFERLSSMADKYKSSLQVSYFELYKEEIRDLLKPETSSKVLQVREMPNGDTVVAELFKTEVKSASELLTKLKEGNSHRSVGSTKMNATSSRSHAAFNIHLEQQSLVDPDDSKSAVLRLVDLAGSERLKRTGAEGTRKEEGVNINMGLLALGNVISALSDGEGHVKYRDSKLTRILKDSLGGNSHTLMIACVSPVDTNHDETVQTLRYADRARKIKNKPIVNRDPVQAELIKLRKQVQMFLASGATGVSTDPCETPEFLEMKEQLESQLEDYKMALSNSSKQQNRLMLKIEDESTNRNALSKKLDLLKNAAESLAADHNNMTIMEDQLASSDVDNDAAEAFKELRRLQKLILDVDKTHKKSKRLSYACVERDETDNENDLTDIQEVSGLDDSNEAVLDTPMRLHKINEDLFALQTDIETKEENIKSLSQDENNPHLLRAKYERQVTELQEKIEKLENERQASVAAKTHVAKDKSKQNEVMRMKRQKELEKEIAQLKKDKKEKERLVKEKREKEQFVEKLKNELEDLKKRKINLVKKARSDQKKFSDEEKKFKKEICTLQKADRRKANDIARMQLQHERVANRLKIQSAKDASEVKKLKMLLLKRTEHKAKAHGTVKLGHLKEQLRNDIECRMEIKRLKHQVKLCEEDRTEMKRRTKLPLISEKMTKLLKDKIKRKDAEIATIQEQINSAESHENPTSAKRLPIKDTAEARKMIEFLVNELIEQGGDCLIQTEDADQLRGNLKEISEEFNILQNKFMAQENKHQEEMRLMKLEHDEIVAERLVKEGTPEDEYPYSSEEDSMDVTYEKPIDLPKPTASKSKATKRTHLTNAEYSRIFDTPNAKLMTQTPKDDRSRDPDFAPGGSLYALPDADGDGTNSRKSQQNKRRRTAGTKCKCKGLCITKVCGCRKNSRCCSDTCGCDRSKCKNWSTEPETMNDNDFKENETETIEKSHFDVTLHGLGENRVEPMTPSRSRLFGPPQRRHLKGLDDSATFETPTK</sequence>
<dbReference type="PANTHER" id="PTHR47969:SF15">
    <property type="entry name" value="CHROMOSOME-ASSOCIATED KINESIN KIF4A-RELATED"/>
    <property type="match status" value="1"/>
</dbReference>
<keyword evidence="7 10" id="KW-0505">Motor protein</keyword>
<evidence type="ECO:0000256" key="12">
    <source>
        <dbReference type="SAM" id="MobiDB-lite"/>
    </source>
</evidence>
<reference evidence="14" key="1">
    <citation type="journal article" date="2010" name="Science">
        <title>Plasticity of animal genome architecture unmasked by rapid evolution of a pelagic tunicate.</title>
        <authorList>
            <person name="Denoeud F."/>
            <person name="Henriet S."/>
            <person name="Mungpakdee S."/>
            <person name="Aury J.M."/>
            <person name="Da Silva C."/>
            <person name="Brinkmann H."/>
            <person name="Mikhaleva J."/>
            <person name="Olsen L.C."/>
            <person name="Jubin C."/>
            <person name="Canestro C."/>
            <person name="Bouquet J.M."/>
            <person name="Danks G."/>
            <person name="Poulain J."/>
            <person name="Campsteijn C."/>
            <person name="Adamski M."/>
            <person name="Cross I."/>
            <person name="Yadetie F."/>
            <person name="Muffato M."/>
            <person name="Louis A."/>
            <person name="Butcher S."/>
            <person name="Tsagkogeorga G."/>
            <person name="Konrad A."/>
            <person name="Singh S."/>
            <person name="Jensen M.F."/>
            <person name="Cong E.H."/>
            <person name="Eikeseth-Otteraa H."/>
            <person name="Noel B."/>
            <person name="Anthouard V."/>
            <person name="Porcel B.M."/>
            <person name="Kachouri-Lafond R."/>
            <person name="Nishino A."/>
            <person name="Ugolini M."/>
            <person name="Chourrout P."/>
            <person name="Nishida H."/>
            <person name="Aasland R."/>
            <person name="Huzurbazar S."/>
            <person name="Westhof E."/>
            <person name="Delsuc F."/>
            <person name="Lehrach H."/>
            <person name="Reinhardt R."/>
            <person name="Weissenbach J."/>
            <person name="Roy S.W."/>
            <person name="Artiguenave F."/>
            <person name="Postlethwait J.H."/>
            <person name="Manak J.R."/>
            <person name="Thompson E.M."/>
            <person name="Jaillon O."/>
            <person name="Du Pasquier L."/>
            <person name="Boudinot P."/>
            <person name="Liberles D.A."/>
            <person name="Volff J.N."/>
            <person name="Philippe H."/>
            <person name="Lenhard B."/>
            <person name="Roest Crollius H."/>
            <person name="Wincker P."/>
            <person name="Chourrout D."/>
        </authorList>
    </citation>
    <scope>NUCLEOTIDE SEQUENCE [LARGE SCALE GENOMIC DNA]</scope>
</reference>
<dbReference type="InterPro" id="IPR027640">
    <property type="entry name" value="Kinesin-like_fam"/>
</dbReference>
<proteinExistence type="inferred from homology"/>
<feature type="compositionally biased region" description="Basic and acidic residues" evidence="12">
    <location>
        <begin position="958"/>
        <end position="967"/>
    </location>
</feature>
<feature type="coiled-coil region" evidence="11">
    <location>
        <begin position="845"/>
        <end position="872"/>
    </location>
</feature>
<dbReference type="GO" id="GO:0007052">
    <property type="term" value="P:mitotic spindle organization"/>
    <property type="evidence" value="ECO:0007669"/>
    <property type="project" value="TreeGrafter"/>
</dbReference>
<dbReference type="GO" id="GO:0007018">
    <property type="term" value="P:microtubule-based movement"/>
    <property type="evidence" value="ECO:0007669"/>
    <property type="project" value="InterPro"/>
</dbReference>
<evidence type="ECO:0000256" key="4">
    <source>
        <dbReference type="ARBA" id="ARBA00022741"/>
    </source>
</evidence>
<keyword evidence="6 11" id="KW-0175">Coiled coil</keyword>
<evidence type="ECO:0000256" key="1">
    <source>
        <dbReference type="ARBA" id="ARBA00004245"/>
    </source>
</evidence>
<comment type="similarity">
    <text evidence="9">Belongs to the TRAFAC class myosin-kinesin ATPase superfamily. Kinesin family. KIN-5/BimC subfamily.</text>
</comment>
<dbReference type="InterPro" id="IPR027417">
    <property type="entry name" value="P-loop_NTPase"/>
</dbReference>
<feature type="domain" description="Kinesin motor" evidence="13">
    <location>
        <begin position="5"/>
        <end position="326"/>
    </location>
</feature>
<feature type="region of interest" description="Disordered" evidence="12">
    <location>
        <begin position="1072"/>
        <end position="1107"/>
    </location>
</feature>
<dbReference type="Pfam" id="PF00225">
    <property type="entry name" value="Kinesin"/>
    <property type="match status" value="1"/>
</dbReference>
<dbReference type="SUPFAM" id="SSF52540">
    <property type="entry name" value="P-loop containing nucleoside triphosphate hydrolases"/>
    <property type="match status" value="1"/>
</dbReference>
<evidence type="ECO:0000256" key="2">
    <source>
        <dbReference type="ARBA" id="ARBA00022490"/>
    </source>
</evidence>
<feature type="coiled-coil region" evidence="11">
    <location>
        <begin position="745"/>
        <end position="803"/>
    </location>
</feature>
<gene>
    <name evidence="14" type="ORF">GSOID_T00013400001</name>
</gene>
<evidence type="ECO:0000256" key="7">
    <source>
        <dbReference type="ARBA" id="ARBA00023175"/>
    </source>
</evidence>
<dbReference type="OrthoDB" id="3176171at2759"/>
<evidence type="ECO:0000256" key="3">
    <source>
        <dbReference type="ARBA" id="ARBA00022701"/>
    </source>
</evidence>
<evidence type="ECO:0000256" key="8">
    <source>
        <dbReference type="ARBA" id="ARBA00023212"/>
    </source>
</evidence>
<dbReference type="GO" id="GO:0005524">
    <property type="term" value="F:ATP binding"/>
    <property type="evidence" value="ECO:0007669"/>
    <property type="project" value="UniProtKB-UniRule"/>
</dbReference>
<evidence type="ECO:0000259" key="13">
    <source>
        <dbReference type="PROSITE" id="PS50067"/>
    </source>
</evidence>
<organism evidence="14">
    <name type="scientific">Oikopleura dioica</name>
    <name type="common">Tunicate</name>
    <dbReference type="NCBI Taxonomy" id="34765"/>
    <lineage>
        <taxon>Eukaryota</taxon>
        <taxon>Metazoa</taxon>
        <taxon>Chordata</taxon>
        <taxon>Tunicata</taxon>
        <taxon>Appendicularia</taxon>
        <taxon>Copelata</taxon>
        <taxon>Oikopleuridae</taxon>
        <taxon>Oikopleura</taxon>
    </lineage>
</organism>
<feature type="compositionally biased region" description="Acidic residues" evidence="12">
    <location>
        <begin position="898"/>
        <end position="911"/>
    </location>
</feature>
<feature type="coiled-coil region" evidence="11">
    <location>
        <begin position="514"/>
        <end position="654"/>
    </location>
</feature>
<evidence type="ECO:0000256" key="6">
    <source>
        <dbReference type="ARBA" id="ARBA00023054"/>
    </source>
</evidence>
<evidence type="ECO:0000256" key="10">
    <source>
        <dbReference type="PROSITE-ProRule" id="PRU00283"/>
    </source>
</evidence>
<dbReference type="SMART" id="SM01114">
    <property type="entry name" value="CXC"/>
    <property type="match status" value="1"/>
</dbReference>
<dbReference type="Pfam" id="PF25764">
    <property type="entry name" value="KIF21A_4th"/>
    <property type="match status" value="1"/>
</dbReference>
<dbReference type="FunCoup" id="E4WZN6">
    <property type="interactions" value="159"/>
</dbReference>
<keyword evidence="5 10" id="KW-0067">ATP-binding</keyword>
<dbReference type="PANTHER" id="PTHR47969">
    <property type="entry name" value="CHROMOSOME-ASSOCIATED KINESIN KIF4A-RELATED"/>
    <property type="match status" value="1"/>
</dbReference>
<dbReference type="Proteomes" id="UP000001307">
    <property type="component" value="Unassembled WGS sequence"/>
</dbReference>
<evidence type="ECO:0000256" key="11">
    <source>
        <dbReference type="SAM" id="Coils"/>
    </source>
</evidence>
<dbReference type="AlphaFoldDB" id="E4WZN6"/>
<keyword evidence="15" id="KW-1185">Reference proteome</keyword>
<dbReference type="PRINTS" id="PR00380">
    <property type="entry name" value="KINESINHEAVY"/>
</dbReference>
<dbReference type="GO" id="GO:0005875">
    <property type="term" value="C:microtubule associated complex"/>
    <property type="evidence" value="ECO:0007669"/>
    <property type="project" value="TreeGrafter"/>
</dbReference>
<evidence type="ECO:0000256" key="5">
    <source>
        <dbReference type="ARBA" id="ARBA00022840"/>
    </source>
</evidence>
<keyword evidence="8" id="KW-0206">Cytoskeleton</keyword>
<dbReference type="InParanoid" id="E4WZN6"/>
<name>E4WZN6_OIKDI</name>
<dbReference type="GO" id="GO:0003777">
    <property type="term" value="F:microtubule motor activity"/>
    <property type="evidence" value="ECO:0007669"/>
    <property type="project" value="InterPro"/>
</dbReference>
<dbReference type="FunFam" id="3.40.850.10:FF:000019">
    <property type="entry name" value="Kinesin-like protein KIN-5D"/>
    <property type="match status" value="1"/>
</dbReference>
<protein>
    <recommendedName>
        <fullName evidence="13">Kinesin motor domain-containing protein</fullName>
    </recommendedName>
</protein>
<evidence type="ECO:0000313" key="15">
    <source>
        <dbReference type="Proteomes" id="UP000001307"/>
    </source>
</evidence>
<accession>E4WZN6</accession>
<dbReference type="PROSITE" id="PS50067">
    <property type="entry name" value="KINESIN_MOTOR_2"/>
    <property type="match status" value="1"/>
</dbReference>
<keyword evidence="2" id="KW-0963">Cytoplasm</keyword>
<dbReference type="Gene3D" id="3.40.850.10">
    <property type="entry name" value="Kinesin motor domain"/>
    <property type="match status" value="1"/>
</dbReference>
<keyword evidence="3" id="KW-0493">Microtubule</keyword>
<feature type="region of interest" description="Disordered" evidence="12">
    <location>
        <begin position="894"/>
        <end position="996"/>
    </location>
</feature>
<dbReference type="GO" id="GO:0005874">
    <property type="term" value="C:microtubule"/>
    <property type="evidence" value="ECO:0007669"/>
    <property type="project" value="UniProtKB-KW"/>
</dbReference>
<evidence type="ECO:0000313" key="14">
    <source>
        <dbReference type="EMBL" id="CBY22632.1"/>
    </source>
</evidence>
<dbReference type="GO" id="GO:0051231">
    <property type="term" value="P:spindle elongation"/>
    <property type="evidence" value="ECO:0007669"/>
    <property type="project" value="TreeGrafter"/>
</dbReference>
<dbReference type="EMBL" id="FN653019">
    <property type="protein sequence ID" value="CBY22632.1"/>
    <property type="molecule type" value="Genomic_DNA"/>
</dbReference>
<dbReference type="InterPro" id="IPR033467">
    <property type="entry name" value="Tesmin/TSO1-like_CXC"/>
</dbReference>
<feature type="binding site" evidence="10">
    <location>
        <begin position="81"/>
        <end position="88"/>
    </location>
    <ligand>
        <name>ATP</name>
        <dbReference type="ChEBI" id="CHEBI:30616"/>
    </ligand>
</feature>
<dbReference type="GO" id="GO:0008017">
    <property type="term" value="F:microtubule binding"/>
    <property type="evidence" value="ECO:0007669"/>
    <property type="project" value="InterPro"/>
</dbReference>
<keyword evidence="4 10" id="KW-0547">Nucleotide-binding</keyword>
<evidence type="ECO:0000256" key="9">
    <source>
        <dbReference type="ARBA" id="ARBA00034704"/>
    </source>
</evidence>
<dbReference type="InterPro" id="IPR036961">
    <property type="entry name" value="Kinesin_motor_dom_sf"/>
</dbReference>
<comment type="subcellular location">
    <subcellularLocation>
        <location evidence="1">Cytoplasm</location>
        <location evidence="1">Cytoskeleton</location>
    </subcellularLocation>
</comment>
<feature type="coiled-coil region" evidence="11">
    <location>
        <begin position="373"/>
        <end position="428"/>
    </location>
</feature>
<dbReference type="InterPro" id="IPR001752">
    <property type="entry name" value="Kinesin_motor_dom"/>
</dbReference>